<dbReference type="PANTHER" id="PTHR24198">
    <property type="entry name" value="ANKYRIN REPEAT AND PROTEIN KINASE DOMAIN-CONTAINING PROTEIN"/>
    <property type="match status" value="1"/>
</dbReference>
<feature type="repeat" description="ANK" evidence="3">
    <location>
        <begin position="1979"/>
        <end position="2011"/>
    </location>
</feature>
<dbReference type="SUPFAM" id="SSF48403">
    <property type="entry name" value="Ankyrin repeat"/>
    <property type="match status" value="3"/>
</dbReference>
<feature type="domain" description="Nephrocystin 3-like N-terminal" evidence="4">
    <location>
        <begin position="230"/>
        <end position="372"/>
    </location>
</feature>
<proteinExistence type="predicted"/>
<dbReference type="PANTHER" id="PTHR24198:SF165">
    <property type="entry name" value="ANKYRIN REPEAT-CONTAINING PROTEIN-RELATED"/>
    <property type="match status" value="1"/>
</dbReference>
<feature type="repeat" description="ANK" evidence="3">
    <location>
        <begin position="1802"/>
        <end position="1834"/>
    </location>
</feature>
<dbReference type="Pfam" id="PF12796">
    <property type="entry name" value="Ank_2"/>
    <property type="match status" value="4"/>
</dbReference>
<evidence type="ECO:0000256" key="3">
    <source>
        <dbReference type="PROSITE-ProRule" id="PRU00023"/>
    </source>
</evidence>
<dbReference type="SMART" id="SM00248">
    <property type="entry name" value="ANK"/>
    <property type="match status" value="19"/>
</dbReference>
<feature type="repeat" description="ANK" evidence="3">
    <location>
        <begin position="1868"/>
        <end position="1900"/>
    </location>
</feature>
<dbReference type="Proteomes" id="UP000030651">
    <property type="component" value="Unassembled WGS sequence"/>
</dbReference>
<dbReference type="InterPro" id="IPR056884">
    <property type="entry name" value="NPHP3-like_N"/>
</dbReference>
<sequence length="2141" mass="237668">MERLSDRPESLHIQPGADNVSAEGFNDYQEAIHAQLSSLATRADKTYREWRLYLRKQPIGAAEKFNSLSTLLKQICLDLHQLCLQCSELDDDVYSKNATDEPSSVTQLQMQRLQICSQTMFSIQATLQSGDGDSPYATGLEQVVSELVDHGTWIAAARQAGSYSDLINYLCTDLVQSPPIGAWKGGRLPVYLPLRIDARLMKSDLLKSFRLTRQRALLQDAIQYSEIFKCDAFLQNDIFCRWKSTAGSVLLVSGSSRTELATLAASTVHHISHGASPTSAICFFFCDSHFGPLEVALKLVKATIGQLAQQSLLACEMLYRIKQEPLRNTFEGLCCTMASMMQCFDQVTFVIEGLGAYQSSVSADSKMILSTLYSGFQGSAATKLPDVKLFFLCKTNNGQHNRIEEVSTTINTIAKRIYTETAGCSDSKIRLPATILHLSRDQLPILSSSLENETVNLAAACRFLSLDIESRSLERFAVASEAIDGVLSRILMLDGSTFPQSTRALQYIGGLLQLDLLHPTLAEYVMGLHNKDTLTLETFPTGVSTASMAIFCIRYICLPQFSTAFNKVYRAERHRVAIRDQKRPFFRYAATTWMHLARDHWQEQGLMDCVMQLFDRESAANFGQWVTECARTWFPHEIGFKSLSPQPLQELLSIINGPQDLRLHVASLMGLSHICKRLLEDGANVNEPSAFGTVLHCSLLGSAALVGRWIHVIHEYHRLGATDGHECRGETIKIVLDRNCNRGQESFSKGDMIRPSTLALLTCTSLLDSHMFFDIVGDSSLFHPQFSISFGVFLQVMATANPSEYDAKAYLNAIFDELAQRALPHIDHDVSAIEIFNLLWKYTLEMGLEWFDMIKVRYLRDIPDDMFNVLVLNTGLKSVNVMRLVSKDPRFDPDVVFSETHLLLCALEAGLEMVKLLVARGVDLTAVSPRNMTIAQVCAQKGANDILRWLLEIGVDTGVAEGIDSSGQTKCNIWHLAACHSLETFEILVDAGVQNDEELFAVSASGNTPLAELIQRLPTPYAIVRHANAIPEPDAISRAIELLRKIPMKNPRLFQSKTPSISTAARLGSQKLTETLLELGASVSVDTRGASPLHFLCLKASGSFIDYMQRLCSDLSWQDSEGRTPIESIMREQAMTPEEHPPESFEAAMEKLLCSKTTTSTDFRGRHLWERVCNDLVSEFVLQKSPKGHLISDFIDRLVSEKVLEDYEMQSGTSGVKPLLDGLSQVDAVQIWMGGLMHQVLQQTKHEGSLAGAGQTAVPYLKWAANSNTWDLVRLLLKHGASVHEKTFGMSTLESACLSNGCGEPVFDLLLDHADSTKLNDIGYQGLGLVHLQSHGQGDQRLSRLRSLLEKGADPNLRNSLGDPAIVEFLRGEHSQCIDLLLEYGADVNARNNYGMDTALAAISQRNLFMLSKLLGDERFKVDWNATCIIKVPYQCEGQSMDVVELPGSNALHLAAWFGYDTGLDFYLTNKLITDLESATAVTRYRPIHFACRAASITCIKLLVSSGADVKSQTSDGSTGLHFAVKQQREDVVRTLVEEGHPLDVQDLSGQTPLDYALTGGNPVIIDALLGSGGSKNMVTDNTTNSPQKAEDHLLAALFNSILRSDIRLCRTLHDVGCPVHLPMPPCRSCTPLMIAVDANEADICMWLLDTMDVEMKKAGLGAKCETHSNRGTLLFSLSWSSPKIDDMLTKILDMYFDTAENWFHWPVGVLHDCALIDEEKPIDLILAYVATNEDRLRSRFSIPNNTSLCKRLLDHTINTREFGYPYTCGLTPLHLAILMTSPKAAKRLLQAGADPNKENMERRTPLHLAVREGMIDVVRQLLDCGSDLDRLDRRGETPLMVAVDAGRLDCAKLLVEAGADTSLCNRRGESLLHMAGESGQVCLFRYFLELGLDPYKPDGHGASPLYIAMLSGDMISYAINSDFDFHQLAARKQYMRPLLSVVRDTPTTLHLLLRRLTAAHVARALINVWPERHEFPSRYSSPLCNAARAGYMESLKLLLEYGADLEFEGSVEGTALMSASRAGNVEIVSHLVRTGANISYTRNGRVQNALEVGKRFKGVVRWLLVERWTDQRRILPGSCFSVGDVEVRPWSGITTVALKLHGPGERFGQQRSETKLAFLGRMHTLRTSLRGQVVYPEQYL</sequence>
<evidence type="ECO:0000256" key="1">
    <source>
        <dbReference type="ARBA" id="ARBA00022737"/>
    </source>
</evidence>
<evidence type="ECO:0000313" key="5">
    <source>
        <dbReference type="EMBL" id="ETS82874.1"/>
    </source>
</evidence>
<name>W3XA18_PESFW</name>
<feature type="repeat" description="ANK" evidence="3">
    <location>
        <begin position="1769"/>
        <end position="1801"/>
    </location>
</feature>
<feature type="repeat" description="ANK" evidence="3">
    <location>
        <begin position="1483"/>
        <end position="1515"/>
    </location>
</feature>
<dbReference type="InParanoid" id="W3XA18"/>
<accession>W3XA18</accession>
<feature type="repeat" description="ANK" evidence="3">
    <location>
        <begin position="1835"/>
        <end position="1867"/>
    </location>
</feature>
<feature type="repeat" description="ANK" evidence="3">
    <location>
        <begin position="1549"/>
        <end position="1581"/>
    </location>
</feature>
<dbReference type="InterPro" id="IPR002110">
    <property type="entry name" value="Ankyrin_rpt"/>
</dbReference>
<reference evidence="6" key="1">
    <citation type="journal article" date="2015" name="BMC Genomics">
        <title>Genomic and transcriptomic analysis of the endophytic fungus Pestalotiopsis fici reveals its lifestyle and high potential for synthesis of natural products.</title>
        <authorList>
            <person name="Wang X."/>
            <person name="Zhang X."/>
            <person name="Liu L."/>
            <person name="Xiang M."/>
            <person name="Wang W."/>
            <person name="Sun X."/>
            <person name="Che Y."/>
            <person name="Guo L."/>
            <person name="Liu G."/>
            <person name="Guo L."/>
            <person name="Wang C."/>
            <person name="Yin W.B."/>
            <person name="Stadler M."/>
            <person name="Zhang X."/>
            <person name="Liu X."/>
        </authorList>
    </citation>
    <scope>NUCLEOTIDE SEQUENCE [LARGE SCALE GENOMIC DNA]</scope>
    <source>
        <strain evidence="6">W106-1 / CGMCC3.15140</strain>
    </source>
</reference>
<keyword evidence="1" id="KW-0677">Repeat</keyword>
<dbReference type="Pfam" id="PF24883">
    <property type="entry name" value="NPHP3_N"/>
    <property type="match status" value="1"/>
</dbReference>
<evidence type="ECO:0000259" key="4">
    <source>
        <dbReference type="Pfam" id="PF24883"/>
    </source>
</evidence>
<dbReference type="RefSeq" id="XP_007831522.1">
    <property type="nucleotide sequence ID" value="XM_007833331.1"/>
</dbReference>
<dbReference type="eggNOG" id="KOG4177">
    <property type="taxonomic scope" value="Eukaryota"/>
</dbReference>
<keyword evidence="6" id="KW-1185">Reference proteome</keyword>
<gene>
    <name evidence="5" type="ORF">PFICI_04750</name>
</gene>
<evidence type="ECO:0000256" key="2">
    <source>
        <dbReference type="ARBA" id="ARBA00023043"/>
    </source>
</evidence>
<dbReference type="EMBL" id="KI912111">
    <property type="protein sequence ID" value="ETS82874.1"/>
    <property type="molecule type" value="Genomic_DNA"/>
</dbReference>
<feature type="repeat" description="ANK" evidence="3">
    <location>
        <begin position="1516"/>
        <end position="1548"/>
    </location>
</feature>
<dbReference type="InterPro" id="IPR036770">
    <property type="entry name" value="Ankyrin_rpt-contain_sf"/>
</dbReference>
<dbReference type="HOGENOM" id="CLU_231877_0_0_1"/>
<keyword evidence="2 3" id="KW-0040">ANK repeat</keyword>
<evidence type="ECO:0000313" key="6">
    <source>
        <dbReference type="Proteomes" id="UP000030651"/>
    </source>
</evidence>
<dbReference type="KEGG" id="pfy:PFICI_04750"/>
<dbReference type="PROSITE" id="PS50088">
    <property type="entry name" value="ANK_REPEAT"/>
    <property type="match status" value="9"/>
</dbReference>
<protein>
    <recommendedName>
        <fullName evidence="4">Nephrocystin 3-like N-terminal domain-containing protein</fullName>
    </recommendedName>
</protein>
<dbReference type="OrthoDB" id="194358at2759"/>
<feature type="repeat" description="ANK" evidence="3">
    <location>
        <begin position="2012"/>
        <end position="2044"/>
    </location>
</feature>
<organism evidence="5 6">
    <name type="scientific">Pestalotiopsis fici (strain W106-1 / CGMCC3.15140)</name>
    <dbReference type="NCBI Taxonomy" id="1229662"/>
    <lineage>
        <taxon>Eukaryota</taxon>
        <taxon>Fungi</taxon>
        <taxon>Dikarya</taxon>
        <taxon>Ascomycota</taxon>
        <taxon>Pezizomycotina</taxon>
        <taxon>Sordariomycetes</taxon>
        <taxon>Xylariomycetidae</taxon>
        <taxon>Amphisphaeriales</taxon>
        <taxon>Sporocadaceae</taxon>
        <taxon>Pestalotiopsis</taxon>
    </lineage>
</organism>
<dbReference type="GeneID" id="19269763"/>
<dbReference type="Gene3D" id="1.25.40.20">
    <property type="entry name" value="Ankyrin repeat-containing domain"/>
    <property type="match status" value="5"/>
</dbReference>
<dbReference type="PROSITE" id="PS50297">
    <property type="entry name" value="ANK_REP_REGION"/>
    <property type="match status" value="6"/>
</dbReference>